<evidence type="ECO:0000256" key="4">
    <source>
        <dbReference type="ARBA" id="ARBA00023136"/>
    </source>
</evidence>
<proteinExistence type="predicted"/>
<evidence type="ECO:0000256" key="2">
    <source>
        <dbReference type="ARBA" id="ARBA00022692"/>
    </source>
</evidence>
<accession>A0AB34I2Y9</accession>
<dbReference type="GO" id="GO:0016020">
    <property type="term" value="C:membrane"/>
    <property type="evidence" value="ECO:0007669"/>
    <property type="project" value="UniProtKB-SubCell"/>
</dbReference>
<reference evidence="6 7" key="1">
    <citation type="submission" date="2022-11" db="EMBL/GenBank/DDBJ databases">
        <title>Whole genome sequence of Eschrichtius robustus ER-17-0199.</title>
        <authorList>
            <person name="Bruniche-Olsen A."/>
            <person name="Black A.N."/>
            <person name="Fields C.J."/>
            <person name="Walden K."/>
            <person name="Dewoody J.A."/>
        </authorList>
    </citation>
    <scope>NUCLEOTIDE SEQUENCE [LARGE SCALE GENOMIC DNA]</scope>
    <source>
        <strain evidence="6">ER-17-0199</strain>
        <tissue evidence="6">Blubber</tissue>
    </source>
</reference>
<keyword evidence="7" id="KW-1185">Reference proteome</keyword>
<dbReference type="InterPro" id="IPR029020">
    <property type="entry name" value="Ammonium/urea_transptr"/>
</dbReference>
<dbReference type="EMBL" id="JAIQCJ010000154">
    <property type="protein sequence ID" value="KAJ8797844.1"/>
    <property type="molecule type" value="Genomic_DNA"/>
</dbReference>
<comment type="subcellular location">
    <subcellularLocation>
        <location evidence="1">Membrane</location>
        <topology evidence="1">Multi-pass membrane protein</topology>
    </subcellularLocation>
</comment>
<dbReference type="Gene3D" id="1.10.3430.10">
    <property type="entry name" value="Ammonium transporter AmtB like domains"/>
    <property type="match status" value="1"/>
</dbReference>
<dbReference type="AlphaFoldDB" id="A0AB34I2Y9"/>
<keyword evidence="2" id="KW-0812">Transmembrane</keyword>
<protein>
    <submittedName>
        <fullName evidence="6">Uncharacterized protein</fullName>
    </submittedName>
</protein>
<sequence length="314" mass="34123">MAWNTNLRWRLPVICLLLQVALVVLFGVFVRYDLDADPHWIEKKMSGNVSSDLDNEFYYRYPRTSGRREPEEEMLPTAPWPAPLRLPTRGTSQCLKIKLGKWPDVHKFLSPPESSPGRAHSFQVPPETSNLPVREPFLMSSKDLSLILVTSQWVTLVPLSSCAHALHVKGVLPMSRAAGVAHWPTSPAAGRGVGDHGTYHLLAWRGRKSTPEFSGICGAVVKSMALESPDLTSIMALPLTRLSAPVWASFLPKGLVESTGHLGFQRSTAPAGSGWGPGVPEDNSPNVGPWRQAQNQLRTCPGSGLKGPAAGTGC</sequence>
<dbReference type="Proteomes" id="UP001159641">
    <property type="component" value="Unassembled WGS sequence"/>
</dbReference>
<evidence type="ECO:0000256" key="1">
    <source>
        <dbReference type="ARBA" id="ARBA00004141"/>
    </source>
</evidence>
<keyword evidence="3" id="KW-1133">Transmembrane helix</keyword>
<feature type="region of interest" description="Disordered" evidence="5">
    <location>
        <begin position="267"/>
        <end position="288"/>
    </location>
</feature>
<evidence type="ECO:0000256" key="5">
    <source>
        <dbReference type="SAM" id="MobiDB-lite"/>
    </source>
</evidence>
<name>A0AB34I2Y9_ESCRO</name>
<comment type="caution">
    <text evidence="6">The sequence shown here is derived from an EMBL/GenBank/DDBJ whole genome shotgun (WGS) entry which is preliminary data.</text>
</comment>
<keyword evidence="4" id="KW-0472">Membrane</keyword>
<evidence type="ECO:0000256" key="3">
    <source>
        <dbReference type="ARBA" id="ARBA00022989"/>
    </source>
</evidence>
<evidence type="ECO:0000313" key="6">
    <source>
        <dbReference type="EMBL" id="KAJ8797844.1"/>
    </source>
</evidence>
<gene>
    <name evidence="6" type="ORF">J1605_017046</name>
</gene>
<evidence type="ECO:0000313" key="7">
    <source>
        <dbReference type="Proteomes" id="UP001159641"/>
    </source>
</evidence>
<organism evidence="6 7">
    <name type="scientific">Eschrichtius robustus</name>
    <name type="common">California gray whale</name>
    <name type="synonym">Eschrichtius gibbosus</name>
    <dbReference type="NCBI Taxonomy" id="9764"/>
    <lineage>
        <taxon>Eukaryota</taxon>
        <taxon>Metazoa</taxon>
        <taxon>Chordata</taxon>
        <taxon>Craniata</taxon>
        <taxon>Vertebrata</taxon>
        <taxon>Euteleostomi</taxon>
        <taxon>Mammalia</taxon>
        <taxon>Eutheria</taxon>
        <taxon>Laurasiatheria</taxon>
        <taxon>Artiodactyla</taxon>
        <taxon>Whippomorpha</taxon>
        <taxon>Cetacea</taxon>
        <taxon>Mysticeti</taxon>
        <taxon>Eschrichtiidae</taxon>
        <taxon>Eschrichtius</taxon>
    </lineage>
</organism>